<dbReference type="InterPro" id="IPR002125">
    <property type="entry name" value="CMP_dCMP_dom"/>
</dbReference>
<organism evidence="5 6">
    <name type="scientific">Cudoniella acicularis</name>
    <dbReference type="NCBI Taxonomy" id="354080"/>
    <lineage>
        <taxon>Eukaryota</taxon>
        <taxon>Fungi</taxon>
        <taxon>Dikarya</taxon>
        <taxon>Ascomycota</taxon>
        <taxon>Pezizomycotina</taxon>
        <taxon>Leotiomycetes</taxon>
        <taxon>Helotiales</taxon>
        <taxon>Tricladiaceae</taxon>
        <taxon>Cudoniella</taxon>
    </lineage>
</organism>
<accession>A0A8H4RSW2</accession>
<sequence length="401" mass="44196">MNVQRLDKGHNSQQDGSSLEGERSSTALVPLKTTLESRASDSVIEVYITAVPIKKASSTLNIIRNVVPKDGGHDLQHLRRFAKHRDVPQHVRGPTLQGGTSDHIFLILAVTSVISQDMLIESLSPTLEVVSLYSIQVPRLAPTSQEQASQWTSRYWPTVYKKNNPFGPHPSIVSRAEDEIRGDAEIWMGLAARAASNSKASGFGEEVGVAIIERKNGTARPVAVAGDARWLNWPRDERGNATAHATLRGIAMVADALRRDSSEYGDAESPATDDDLEIFESKPNSRTEEENQQVPANGDGYLCHELEIYCTHEPCVMCSMAIVHSRFGRVVFKHRMPSTGGLCADGELRHGLFWRKELNWTLLAWQLQSPASSNSYLICAQQPTEEIPESVVSNPARILNA</sequence>
<feature type="compositionally biased region" description="Basic and acidic residues" evidence="3">
    <location>
        <begin position="1"/>
        <end position="10"/>
    </location>
</feature>
<keyword evidence="1" id="KW-0819">tRNA processing</keyword>
<comment type="caution">
    <text evidence="5">The sequence shown here is derived from an EMBL/GenBank/DDBJ whole genome shotgun (WGS) entry which is preliminary data.</text>
</comment>
<dbReference type="PANTHER" id="PTHR11079:SF156">
    <property type="entry name" value="INACTIVE TRNA-SPECIFIC ADENOSINE DEAMINASE-LIKE PROTEIN 3-RELATED"/>
    <property type="match status" value="1"/>
</dbReference>
<dbReference type="Pfam" id="PF00383">
    <property type="entry name" value="dCMP_cyt_deam_1"/>
    <property type="match status" value="1"/>
</dbReference>
<dbReference type="PROSITE" id="PS51747">
    <property type="entry name" value="CYT_DCMP_DEAMINASES_2"/>
    <property type="match status" value="1"/>
</dbReference>
<dbReference type="Gene3D" id="3.40.140.10">
    <property type="entry name" value="Cytidine Deaminase, domain 2"/>
    <property type="match status" value="1"/>
</dbReference>
<dbReference type="EMBL" id="JAAMPI010000190">
    <property type="protein sequence ID" value="KAF4634359.1"/>
    <property type="molecule type" value="Genomic_DNA"/>
</dbReference>
<dbReference type="InterPro" id="IPR016193">
    <property type="entry name" value="Cytidine_deaminase-like"/>
</dbReference>
<dbReference type="GO" id="GO:0005737">
    <property type="term" value="C:cytoplasm"/>
    <property type="evidence" value="ECO:0007669"/>
    <property type="project" value="TreeGrafter"/>
</dbReference>
<reference evidence="5 6" key="1">
    <citation type="submission" date="2020-03" db="EMBL/GenBank/DDBJ databases">
        <title>Draft Genome Sequence of Cudoniella acicularis.</title>
        <authorList>
            <person name="Buettner E."/>
            <person name="Kellner H."/>
        </authorList>
    </citation>
    <scope>NUCLEOTIDE SEQUENCE [LARGE SCALE GENOMIC DNA]</scope>
    <source>
        <strain evidence="5 6">DSM 108380</strain>
    </source>
</reference>
<proteinExistence type="inferred from homology"/>
<evidence type="ECO:0000313" key="6">
    <source>
        <dbReference type="Proteomes" id="UP000566819"/>
    </source>
</evidence>
<dbReference type="GO" id="GO:0052717">
    <property type="term" value="F:tRNA-specific adenosine-34 deaminase activity"/>
    <property type="evidence" value="ECO:0007669"/>
    <property type="project" value="TreeGrafter"/>
</dbReference>
<evidence type="ECO:0000256" key="2">
    <source>
        <dbReference type="ARBA" id="ARBA00038160"/>
    </source>
</evidence>
<dbReference type="GO" id="GO:0008033">
    <property type="term" value="P:tRNA processing"/>
    <property type="evidence" value="ECO:0007669"/>
    <property type="project" value="UniProtKB-KW"/>
</dbReference>
<dbReference type="GO" id="GO:0005634">
    <property type="term" value="C:nucleus"/>
    <property type="evidence" value="ECO:0007669"/>
    <property type="project" value="TreeGrafter"/>
</dbReference>
<name>A0A8H4RSW2_9HELO</name>
<evidence type="ECO:0000259" key="4">
    <source>
        <dbReference type="PROSITE" id="PS51747"/>
    </source>
</evidence>
<dbReference type="Proteomes" id="UP000566819">
    <property type="component" value="Unassembled WGS sequence"/>
</dbReference>
<evidence type="ECO:0000256" key="1">
    <source>
        <dbReference type="ARBA" id="ARBA00022694"/>
    </source>
</evidence>
<evidence type="ECO:0000313" key="5">
    <source>
        <dbReference type="EMBL" id="KAF4634359.1"/>
    </source>
</evidence>
<dbReference type="PANTHER" id="PTHR11079">
    <property type="entry name" value="CYTOSINE DEAMINASE FAMILY MEMBER"/>
    <property type="match status" value="1"/>
</dbReference>
<dbReference type="OrthoDB" id="3180714at2759"/>
<keyword evidence="6" id="KW-1185">Reference proteome</keyword>
<feature type="domain" description="CMP/dCMP-type deaminase" evidence="4">
    <location>
        <begin position="182"/>
        <end position="345"/>
    </location>
</feature>
<gene>
    <name evidence="5" type="ORF">G7Y89_g3755</name>
</gene>
<evidence type="ECO:0000256" key="3">
    <source>
        <dbReference type="SAM" id="MobiDB-lite"/>
    </source>
</evidence>
<protein>
    <recommendedName>
        <fullName evidence="4">CMP/dCMP-type deaminase domain-containing protein</fullName>
    </recommendedName>
</protein>
<feature type="region of interest" description="Disordered" evidence="3">
    <location>
        <begin position="1"/>
        <end position="25"/>
    </location>
</feature>
<dbReference type="SUPFAM" id="SSF53927">
    <property type="entry name" value="Cytidine deaminase-like"/>
    <property type="match status" value="1"/>
</dbReference>
<dbReference type="AlphaFoldDB" id="A0A8H4RSW2"/>
<comment type="similarity">
    <text evidence="2">Belongs to the cytidine and deoxycytidylate deaminase family. ADAT3 subfamily.</text>
</comment>